<gene>
    <name evidence="3" type="primary">LOC103521513</name>
</gene>
<sequence>GDNEGDIKSLLNDKTHRREMKEFYSKIGVEDIREANELAYDDEYDDSYDGPQDLIHVDVIPEDPALKRREIVVPRVLRAPEERTVQDESSSEDDQYEGGPRPLDFCQNPEEMRARAEQRRAARQGQRGGGGAKAPPTRDVKGKYRDLFLKCF</sequence>
<dbReference type="Proteomes" id="UP000079169">
    <property type="component" value="Unplaced"/>
</dbReference>
<dbReference type="AlphaFoldDB" id="A0A3Q0JM99"/>
<organism evidence="2 3">
    <name type="scientific">Diaphorina citri</name>
    <name type="common">Asian citrus psyllid</name>
    <dbReference type="NCBI Taxonomy" id="121845"/>
    <lineage>
        <taxon>Eukaryota</taxon>
        <taxon>Metazoa</taxon>
        <taxon>Ecdysozoa</taxon>
        <taxon>Arthropoda</taxon>
        <taxon>Hexapoda</taxon>
        <taxon>Insecta</taxon>
        <taxon>Pterygota</taxon>
        <taxon>Neoptera</taxon>
        <taxon>Paraneoptera</taxon>
        <taxon>Hemiptera</taxon>
        <taxon>Sternorrhyncha</taxon>
        <taxon>Psylloidea</taxon>
        <taxon>Psyllidae</taxon>
        <taxon>Diaphorininae</taxon>
        <taxon>Diaphorina</taxon>
    </lineage>
</organism>
<dbReference type="RefSeq" id="XP_026687965.1">
    <property type="nucleotide sequence ID" value="XM_026832164.1"/>
</dbReference>
<keyword evidence="2" id="KW-1185">Reference proteome</keyword>
<feature type="region of interest" description="Disordered" evidence="1">
    <location>
        <begin position="79"/>
        <end position="141"/>
    </location>
</feature>
<name>A0A3Q0JM99_DIACI</name>
<dbReference type="STRING" id="121845.A0A3Q0JM99"/>
<evidence type="ECO:0000256" key="1">
    <source>
        <dbReference type="SAM" id="MobiDB-lite"/>
    </source>
</evidence>
<feature type="compositionally biased region" description="Basic and acidic residues" evidence="1">
    <location>
        <begin position="110"/>
        <end position="120"/>
    </location>
</feature>
<proteinExistence type="predicted"/>
<dbReference type="KEGG" id="dci:103521513"/>
<feature type="non-terminal residue" evidence="3">
    <location>
        <position position="1"/>
    </location>
</feature>
<protein>
    <submittedName>
        <fullName evidence="3">Activating signal cointegrator 1 complex subunit 2</fullName>
    </submittedName>
</protein>
<evidence type="ECO:0000313" key="3">
    <source>
        <dbReference type="RefSeq" id="XP_026687965.1"/>
    </source>
</evidence>
<dbReference type="PaxDb" id="121845-A0A3Q0JM99"/>
<reference evidence="3" key="1">
    <citation type="submission" date="2025-08" db="UniProtKB">
        <authorList>
            <consortium name="RefSeq"/>
        </authorList>
    </citation>
    <scope>IDENTIFICATION</scope>
</reference>
<accession>A0A3Q0JM99</accession>
<dbReference type="GeneID" id="103521513"/>
<evidence type="ECO:0000313" key="2">
    <source>
        <dbReference type="Proteomes" id="UP000079169"/>
    </source>
</evidence>